<dbReference type="RefSeq" id="WP_093792981.1">
    <property type="nucleotide sequence ID" value="NZ_CP155571.1"/>
</dbReference>
<keyword evidence="4" id="KW-1185">Reference proteome</keyword>
<dbReference type="PANTHER" id="PTHR22916:SF3">
    <property type="entry name" value="UDP-GLCNAC:BETAGAL BETA-1,3-N-ACETYLGLUCOSAMINYLTRANSFERASE-LIKE PROTEIN 1"/>
    <property type="match status" value="1"/>
</dbReference>
<evidence type="ECO:0000313" key="4">
    <source>
        <dbReference type="Proteomes" id="UP000216052"/>
    </source>
</evidence>
<name>A0ABZ3J7H2_SPOA4</name>
<dbReference type="InterPro" id="IPR029044">
    <property type="entry name" value="Nucleotide-diphossugar_trans"/>
</dbReference>
<reference evidence="3" key="1">
    <citation type="submission" date="2024-05" db="EMBL/GenBank/DDBJ databases">
        <title>Isolation and characterization of Sporomusa carbonis sp. nov., a carboxydotrophic hydrogenogen in the genus of Sporomusa isolated from a charcoal burning pile.</title>
        <authorList>
            <person name="Boeer T."/>
            <person name="Rosenbaum F."/>
            <person name="Eysell L."/>
            <person name="Mueller V."/>
            <person name="Daniel R."/>
            <person name="Poehlein A."/>
        </authorList>
    </citation>
    <scope>NUCLEOTIDE SEQUENCE [LARGE SCALE GENOMIC DNA]</scope>
    <source>
        <strain evidence="3">DSM 3132</strain>
    </source>
</reference>
<accession>A0ABZ3J7H2</accession>
<feature type="domain" description="Streptomycin biosynthesis protein StrF" evidence="2">
    <location>
        <begin position="7"/>
        <end position="215"/>
    </location>
</feature>
<evidence type="ECO:0000313" key="3">
    <source>
        <dbReference type="EMBL" id="XFO74073.1"/>
    </source>
</evidence>
<dbReference type="Pfam" id="PF13712">
    <property type="entry name" value="Glyco_tranf_2_5"/>
    <property type="match status" value="1"/>
</dbReference>
<protein>
    <submittedName>
        <fullName evidence="3">Uncharacterized protein</fullName>
    </submittedName>
</protein>
<dbReference type="SUPFAM" id="SSF53448">
    <property type="entry name" value="Nucleotide-diphospho-sugar transferases"/>
    <property type="match status" value="2"/>
</dbReference>
<gene>
    <name evidence="3" type="ORF">SPACI_041820</name>
</gene>
<evidence type="ECO:0000259" key="1">
    <source>
        <dbReference type="Pfam" id="PF00535"/>
    </source>
</evidence>
<dbReference type="EMBL" id="CP155571">
    <property type="protein sequence ID" value="XFO74073.1"/>
    <property type="molecule type" value="Genomic_DNA"/>
</dbReference>
<dbReference type="Proteomes" id="UP000216052">
    <property type="component" value="Chromosome"/>
</dbReference>
<proteinExistence type="predicted"/>
<dbReference type="Gene3D" id="3.90.550.10">
    <property type="entry name" value="Spore Coat Polysaccharide Biosynthesis Protein SpsA, Chain A"/>
    <property type="match status" value="2"/>
</dbReference>
<dbReference type="InterPro" id="IPR059123">
    <property type="entry name" value="StrF_dom"/>
</dbReference>
<dbReference type="PANTHER" id="PTHR22916">
    <property type="entry name" value="GLYCOSYLTRANSFERASE"/>
    <property type="match status" value="1"/>
</dbReference>
<dbReference type="Pfam" id="PF00535">
    <property type="entry name" value="Glycos_transf_2"/>
    <property type="match status" value="1"/>
</dbReference>
<evidence type="ECO:0000259" key="2">
    <source>
        <dbReference type="Pfam" id="PF13712"/>
    </source>
</evidence>
<dbReference type="InterPro" id="IPR001173">
    <property type="entry name" value="Glyco_trans_2-like"/>
</dbReference>
<sequence>MDDKKICFIWNVQNEEYYQESAKYIDNLIIPRGFQVDKVVVSNKNYAKAYNQAIAKTNAKYKVYLQDSLFIFNKNFLNDILSILQNPQIGILGILGAKTIPTSGIWQESRHKIGKKYIGNNAKVELVTFNTMKEICEEVKVLDGCIMVTQYDVQWREDIFCSKYYHDVGQCVEFRKKEYKIAVVNQEKPWCLYDNIADDNKAEFERDKEIFLNEYSRDIYPLVSILIPTYNEPEYFKIALESAINQTYRNIEIVVGDDSTDNRTRNLMELYLKKNKNIKYINNNGQLGKYGYNNLKNIYHLSNGEYYNILLHDDIFHPKKIEIMMNYYIELENITLVTSYRQLINEKGEFLPDRAATQKLFDQTTIINGKSLGKFILTNFLNVIGEGTTVLIKKEYTAGMFGVYFDKPYEALGDITQWLELLRKGNAIYISDTLSFFRQHNGQNTNNDYLKIKNAIDSYGYINDSYKHNCFIETENEYKKILSTWLEANSHFMLELSANQTNKLYDEETVHKYLYCINTAKTLLSID</sequence>
<organism evidence="3 4">
    <name type="scientific">Sporomusa acidovorans (strain ATCC 49682 / DSM 3132 / Mol)</name>
    <dbReference type="NCBI Taxonomy" id="1123286"/>
    <lineage>
        <taxon>Bacteria</taxon>
        <taxon>Bacillati</taxon>
        <taxon>Bacillota</taxon>
        <taxon>Negativicutes</taxon>
        <taxon>Selenomonadales</taxon>
        <taxon>Sporomusaceae</taxon>
        <taxon>Sporomusa</taxon>
    </lineage>
</organism>
<feature type="domain" description="Glycosyltransferase 2-like" evidence="1">
    <location>
        <begin position="224"/>
        <end position="355"/>
    </location>
</feature>